<dbReference type="RefSeq" id="WP_089072937.1">
    <property type="nucleotide sequence ID" value="NZ_CP022355.1"/>
</dbReference>
<evidence type="ECO:0000259" key="1">
    <source>
        <dbReference type="Pfam" id="PF03551"/>
    </source>
</evidence>
<organism evidence="2 3">
    <name type="scientific">Paraphotobacterium marinum</name>
    <dbReference type="NCBI Taxonomy" id="1755811"/>
    <lineage>
        <taxon>Bacteria</taxon>
        <taxon>Pseudomonadati</taxon>
        <taxon>Pseudomonadota</taxon>
        <taxon>Gammaproteobacteria</taxon>
        <taxon>Vibrionales</taxon>
        <taxon>Vibrionaceae</taxon>
        <taxon>Paraphotobacterium</taxon>
    </lineage>
</organism>
<dbReference type="KEGG" id="pmai:CF386_02670"/>
<sequence>MSLPYVILTILKDNDSTGYDVTKKLSGTIGLFWSASHQQVYRELNKMLKMSWVNSSFFPQQGKPDKKIYSLTEMGVAELTKWVESPIKEQVMRDELSLKIYAAQKINNQNIKKQLHQDLKKDNRN</sequence>
<reference evidence="2 3" key="1">
    <citation type="journal article" date="2016" name="Int. J. Syst. Evol. Microbiol.">
        <title>Paraphotobacterium marinum gen. nov., sp. nov., a member of the family Vibrionaceae, isolated from surface seawater.</title>
        <authorList>
            <person name="Huang Z."/>
            <person name="Dong C."/>
            <person name="Shao Z."/>
        </authorList>
    </citation>
    <scope>NUCLEOTIDE SEQUENCE [LARGE SCALE GENOMIC DNA]</scope>
    <source>
        <strain evidence="2 3">NSCS20N07D</strain>
    </source>
</reference>
<accession>A0A220VCF0</accession>
<dbReference type="AlphaFoldDB" id="A0A220VCF0"/>
<dbReference type="Gene3D" id="1.10.10.10">
    <property type="entry name" value="Winged helix-like DNA-binding domain superfamily/Winged helix DNA-binding domain"/>
    <property type="match status" value="1"/>
</dbReference>
<proteinExistence type="predicted"/>
<gene>
    <name evidence="2" type="ORF">CF386_02670</name>
</gene>
<dbReference type="InterPro" id="IPR036390">
    <property type="entry name" value="WH_DNA-bd_sf"/>
</dbReference>
<evidence type="ECO:0000313" key="2">
    <source>
        <dbReference type="EMBL" id="ASK78027.1"/>
    </source>
</evidence>
<dbReference type="Proteomes" id="UP000242175">
    <property type="component" value="Chromosome large"/>
</dbReference>
<dbReference type="Pfam" id="PF03551">
    <property type="entry name" value="PadR"/>
    <property type="match status" value="1"/>
</dbReference>
<dbReference type="OrthoDB" id="3186544at2"/>
<protein>
    <submittedName>
        <fullName evidence="2">Transcriptional regulator</fullName>
    </submittedName>
</protein>
<name>A0A220VCF0_9GAMM</name>
<evidence type="ECO:0000313" key="3">
    <source>
        <dbReference type="Proteomes" id="UP000242175"/>
    </source>
</evidence>
<keyword evidence="3" id="KW-1185">Reference proteome</keyword>
<dbReference type="InterPro" id="IPR036388">
    <property type="entry name" value="WH-like_DNA-bd_sf"/>
</dbReference>
<dbReference type="EMBL" id="CP022355">
    <property type="protein sequence ID" value="ASK78027.1"/>
    <property type="molecule type" value="Genomic_DNA"/>
</dbReference>
<dbReference type="InterPro" id="IPR005149">
    <property type="entry name" value="Tscrpt_reg_PadR_N"/>
</dbReference>
<dbReference type="PANTHER" id="PTHR43252:SF4">
    <property type="entry name" value="TRANSCRIPTIONAL REGULATORY PROTEIN"/>
    <property type="match status" value="1"/>
</dbReference>
<dbReference type="SUPFAM" id="SSF46785">
    <property type="entry name" value="Winged helix' DNA-binding domain"/>
    <property type="match status" value="1"/>
</dbReference>
<feature type="domain" description="Transcription regulator PadR N-terminal" evidence="1">
    <location>
        <begin position="7"/>
        <end position="80"/>
    </location>
</feature>
<dbReference type="PANTHER" id="PTHR43252">
    <property type="entry name" value="TRANSCRIPTIONAL REGULATOR YQJI"/>
    <property type="match status" value="1"/>
</dbReference>